<reference evidence="2 3" key="1">
    <citation type="journal article" date="2014" name="PLoS ONE">
        <title>De novo Genome Assembly of the Fungal Plant Pathogen Pyrenophora semeniperda.</title>
        <authorList>
            <person name="Soliai M.M."/>
            <person name="Meyer S.E."/>
            <person name="Udall J.A."/>
            <person name="Elzinga D.E."/>
            <person name="Hermansen R.A."/>
            <person name="Bodily P.M."/>
            <person name="Hart A.A."/>
            <person name="Coleman C.E."/>
        </authorList>
    </citation>
    <scope>NUCLEOTIDE SEQUENCE [LARGE SCALE GENOMIC DNA]</scope>
    <source>
        <strain evidence="2 3">CCB06</strain>
        <tissue evidence="2">Mycelium</tissue>
    </source>
</reference>
<organism evidence="2 3">
    <name type="scientific">Pyrenophora seminiperda CCB06</name>
    <dbReference type="NCBI Taxonomy" id="1302712"/>
    <lineage>
        <taxon>Eukaryota</taxon>
        <taxon>Fungi</taxon>
        <taxon>Dikarya</taxon>
        <taxon>Ascomycota</taxon>
        <taxon>Pezizomycotina</taxon>
        <taxon>Dothideomycetes</taxon>
        <taxon>Pleosporomycetidae</taxon>
        <taxon>Pleosporales</taxon>
        <taxon>Pleosporineae</taxon>
        <taxon>Pleosporaceae</taxon>
        <taxon>Pyrenophora</taxon>
    </lineage>
</organism>
<feature type="region of interest" description="Disordered" evidence="1">
    <location>
        <begin position="560"/>
        <end position="644"/>
    </location>
</feature>
<evidence type="ECO:0000313" key="2">
    <source>
        <dbReference type="EMBL" id="RMZ67082.1"/>
    </source>
</evidence>
<name>A0A3M7LY74_9PLEO</name>
<sequence length="644" mass="69905">MGSLQGPWSDDIASFRKSLKSLPEIYKAAFTTASTNTLGKITSPNALHVWDCSSDLDSLLQLTSVIASLCNLGVRTNKGANDDDGAMLILAEENRGQRNFQRICALVAYLTCIAGKAHLDGTVEVFGKIVVVRGWDTSVVEGQAEALEKTIKRVNVAVERVFEMGGFGKGDKKRKIIWHQGPVVWFLVAWIHGTSSQLKRTLAAITVTDALNHHPTGTGGTDTSSALPRRSNLTGHLELLEKYARRLQIPVVFLDTGSQDIAFEYLGTYMYFFAYYINTYIPATVLRGHLYKAQDELVTFAFRLRAASEGRYGSDVVKIVKKHLDASTAKPWARMCVDEASYEKTKCRAAGKDEAIHHAVQLADSPFALLSSRTGVPAFARLAVGPASASAQDYYTAVPCALDFSSSPSKTQIRPKCPANLYILIPQQESQTMEKVTNRVQGVMMAVLERVRQEKGNPVLGEAERDMWKAVVKACEWAIGGSEGKMPRSVEEKVRFVREKLKEGTWGYAVEPRVAPVTVPANANAVATPAAAPVVAANAMPAPRSTYGFGMGTQQTMGPPVPGAAQQMMPQQQMTPQQQMPQQSTAFMGQQLPQQGVYPPAQGQGMNMGQGQQQYAPNPMAGGPGPGPGPAPGYPQNIGQPWSW</sequence>
<evidence type="ECO:0000313" key="3">
    <source>
        <dbReference type="Proteomes" id="UP000265663"/>
    </source>
</evidence>
<keyword evidence="3" id="KW-1185">Reference proteome</keyword>
<dbReference type="EMBL" id="KE747810">
    <property type="protein sequence ID" value="RMZ67082.1"/>
    <property type="molecule type" value="Genomic_DNA"/>
</dbReference>
<feature type="compositionally biased region" description="Polar residues" evidence="1">
    <location>
        <begin position="584"/>
        <end position="594"/>
    </location>
</feature>
<dbReference type="Proteomes" id="UP000265663">
    <property type="component" value="Unassembled WGS sequence"/>
</dbReference>
<proteinExistence type="predicted"/>
<protein>
    <submittedName>
        <fullName evidence="2">Uncharacterized protein</fullName>
    </submittedName>
</protein>
<accession>A0A3M7LY74</accession>
<dbReference type="OrthoDB" id="3796651at2759"/>
<feature type="compositionally biased region" description="Low complexity" evidence="1">
    <location>
        <begin position="602"/>
        <end position="621"/>
    </location>
</feature>
<evidence type="ECO:0000256" key="1">
    <source>
        <dbReference type="SAM" id="MobiDB-lite"/>
    </source>
</evidence>
<dbReference type="AlphaFoldDB" id="A0A3M7LY74"/>
<gene>
    <name evidence="2" type="ORF">GMOD_00000958</name>
</gene>
<feature type="compositionally biased region" description="Low complexity" evidence="1">
    <location>
        <begin position="566"/>
        <end position="583"/>
    </location>
</feature>